<dbReference type="AlphaFoldDB" id="A0A346XUK6"/>
<feature type="region of interest" description="Disordered" evidence="1">
    <location>
        <begin position="1"/>
        <end position="115"/>
    </location>
</feature>
<dbReference type="KEGG" id="euz:DVS28_a1203"/>
<name>A0A346XUK6_9ACTN</name>
<feature type="compositionally biased region" description="Basic and acidic residues" evidence="1">
    <location>
        <begin position="89"/>
        <end position="101"/>
    </location>
</feature>
<proteinExistence type="predicted"/>
<evidence type="ECO:0000256" key="1">
    <source>
        <dbReference type="SAM" id="MobiDB-lite"/>
    </source>
</evidence>
<dbReference type="Proteomes" id="UP000264006">
    <property type="component" value="Chromosome"/>
</dbReference>
<sequence length="176" mass="18295">MAGFDRIKPPAKRLEDREEAREPDSGAADVKGRAALFSASNVASASNAASSTTSPRRPRPEVRADVPPPGTPVAPPVPPPVAPPAGDRPPADDPSTTRDDPTAPGPPPGRSVPTGKSLLQVECSHCGVTCPMPLGTAVKRAFPLAVVLPNRSHPVFATCPCGERRTWLKPSVGLPR</sequence>
<feature type="compositionally biased region" description="Pro residues" evidence="1">
    <location>
        <begin position="66"/>
        <end position="87"/>
    </location>
</feature>
<gene>
    <name evidence="2" type="ORF">DVS28_a1203</name>
</gene>
<dbReference type="RefSeq" id="WP_114590634.1">
    <property type="nucleotide sequence ID" value="NZ_CAXIBR010000090.1"/>
</dbReference>
<evidence type="ECO:0000313" key="2">
    <source>
        <dbReference type="EMBL" id="AXV05903.1"/>
    </source>
</evidence>
<reference evidence="2 3" key="1">
    <citation type="submission" date="2018-09" db="EMBL/GenBank/DDBJ databases">
        <title>Complete genome sequence of Euzebya sp. DY32-46 isolated from seawater of Pacific Ocean.</title>
        <authorList>
            <person name="Xu L."/>
            <person name="Wu Y.-H."/>
            <person name="Xu X.-W."/>
        </authorList>
    </citation>
    <scope>NUCLEOTIDE SEQUENCE [LARGE SCALE GENOMIC DNA]</scope>
    <source>
        <strain evidence="2 3">DY32-46</strain>
    </source>
</reference>
<dbReference type="OrthoDB" id="5243980at2"/>
<dbReference type="EMBL" id="CP031165">
    <property type="protein sequence ID" value="AXV05903.1"/>
    <property type="molecule type" value="Genomic_DNA"/>
</dbReference>
<feature type="compositionally biased region" description="Basic and acidic residues" evidence="1">
    <location>
        <begin position="1"/>
        <end position="24"/>
    </location>
</feature>
<evidence type="ECO:0000313" key="3">
    <source>
        <dbReference type="Proteomes" id="UP000264006"/>
    </source>
</evidence>
<organism evidence="2 3">
    <name type="scientific">Euzebya pacifica</name>
    <dbReference type="NCBI Taxonomy" id="1608957"/>
    <lineage>
        <taxon>Bacteria</taxon>
        <taxon>Bacillati</taxon>
        <taxon>Actinomycetota</taxon>
        <taxon>Nitriliruptoria</taxon>
        <taxon>Euzebyales</taxon>
    </lineage>
</organism>
<accession>A0A346XUK6</accession>
<protein>
    <submittedName>
        <fullName evidence="2">Uncharacterized protein</fullName>
    </submittedName>
</protein>
<feature type="compositionally biased region" description="Low complexity" evidence="1">
    <location>
        <begin position="34"/>
        <end position="54"/>
    </location>
</feature>
<keyword evidence="3" id="KW-1185">Reference proteome</keyword>